<organism evidence="1 2">
    <name type="scientific">Rhodococcus koreensis</name>
    <dbReference type="NCBI Taxonomy" id="99653"/>
    <lineage>
        <taxon>Bacteria</taxon>
        <taxon>Bacillati</taxon>
        <taxon>Actinomycetota</taxon>
        <taxon>Actinomycetes</taxon>
        <taxon>Mycobacteriales</taxon>
        <taxon>Nocardiaceae</taxon>
        <taxon>Rhodococcus</taxon>
    </lineage>
</organism>
<dbReference type="EMBL" id="FNSV01000005">
    <property type="protein sequence ID" value="SEB92461.1"/>
    <property type="molecule type" value="Genomic_DNA"/>
</dbReference>
<protein>
    <submittedName>
        <fullName evidence="1">Uncharacterized protein</fullName>
    </submittedName>
</protein>
<gene>
    <name evidence="1" type="ORF">SAMN04490239_2203</name>
</gene>
<keyword evidence="2" id="KW-1185">Reference proteome</keyword>
<dbReference type="RefSeq" id="WP_072937899.1">
    <property type="nucleotide sequence ID" value="NZ_FNSV01000005.1"/>
</dbReference>
<evidence type="ECO:0000313" key="2">
    <source>
        <dbReference type="Proteomes" id="UP000183561"/>
    </source>
</evidence>
<evidence type="ECO:0000313" key="1">
    <source>
        <dbReference type="EMBL" id="SEB92461.1"/>
    </source>
</evidence>
<dbReference type="Proteomes" id="UP000183561">
    <property type="component" value="Unassembled WGS sequence"/>
</dbReference>
<accession>A0A1H4NB27</accession>
<sequence length="63" mass="6954">MFRDLLHEEIAALTARIESTPRYTGAEDSEGIRLRGQRGEACQLLARLTARYPELDGPGPARG</sequence>
<reference evidence="2" key="1">
    <citation type="submission" date="2016-10" db="EMBL/GenBank/DDBJ databases">
        <authorList>
            <person name="Varghese N."/>
            <person name="Submissions S."/>
        </authorList>
    </citation>
    <scope>NUCLEOTIDE SEQUENCE [LARGE SCALE GENOMIC DNA]</scope>
    <source>
        <strain evidence="2">DSM 44498</strain>
    </source>
</reference>
<proteinExistence type="predicted"/>
<name>A0A1H4NB27_9NOCA</name>
<dbReference type="AlphaFoldDB" id="A0A1H4NB27"/>